<accession>X1KT88</accession>
<dbReference type="AlphaFoldDB" id="X1KT88"/>
<dbReference type="EMBL" id="BARU01043796">
    <property type="protein sequence ID" value="GAH85208.1"/>
    <property type="molecule type" value="Genomic_DNA"/>
</dbReference>
<feature type="domain" description="Archaeal Nre N-terminal" evidence="1">
    <location>
        <begin position="3"/>
        <end position="160"/>
    </location>
</feature>
<dbReference type="GO" id="GO:0006281">
    <property type="term" value="P:DNA repair"/>
    <property type="evidence" value="ECO:0007669"/>
    <property type="project" value="InterPro"/>
</dbReference>
<sequence length="174" mass="19884">MGRKAIDVEVELEKNIIPRITLNERSAPHGPIAPIKKLVITENQSPINSIEKIYYDTDLLATDAVEYLGKEKIDVSTIIRIFSAGMLGKEKNRRLVPTRWSITATDDILSKQKVDSVKKFQELGEYRIFTNTFFGNRFVIIFVPDAWAFEMIETWFRGAFMNPSGKDIVNFPAI</sequence>
<evidence type="ECO:0000313" key="2">
    <source>
        <dbReference type="EMBL" id="GAH85208.1"/>
    </source>
</evidence>
<dbReference type="InterPro" id="IPR006978">
    <property type="entry name" value="Nre_N"/>
</dbReference>
<organism evidence="2">
    <name type="scientific">marine sediment metagenome</name>
    <dbReference type="NCBI Taxonomy" id="412755"/>
    <lineage>
        <taxon>unclassified sequences</taxon>
        <taxon>metagenomes</taxon>
        <taxon>ecological metagenomes</taxon>
    </lineage>
</organism>
<gene>
    <name evidence="2" type="ORF">S03H2_66991</name>
</gene>
<name>X1KT88_9ZZZZ</name>
<dbReference type="Pfam" id="PF04894">
    <property type="entry name" value="Nre_N"/>
    <property type="match status" value="1"/>
</dbReference>
<feature type="non-terminal residue" evidence="2">
    <location>
        <position position="174"/>
    </location>
</feature>
<protein>
    <recommendedName>
        <fullName evidence="1">Archaeal Nre N-terminal domain-containing protein</fullName>
    </recommendedName>
</protein>
<dbReference type="InterPro" id="IPR033167">
    <property type="entry name" value="Nre"/>
</dbReference>
<proteinExistence type="predicted"/>
<dbReference type="PANTHER" id="PTHR38136:SF2">
    <property type="entry name" value="DNA REPAIR PROTEIN"/>
    <property type="match status" value="1"/>
</dbReference>
<comment type="caution">
    <text evidence="2">The sequence shown here is derived from an EMBL/GenBank/DDBJ whole genome shotgun (WGS) entry which is preliminary data.</text>
</comment>
<evidence type="ECO:0000259" key="1">
    <source>
        <dbReference type="Pfam" id="PF04894"/>
    </source>
</evidence>
<reference evidence="2" key="1">
    <citation type="journal article" date="2014" name="Front. Microbiol.">
        <title>High frequency of phylogenetically diverse reductive dehalogenase-homologous genes in deep subseafloor sedimentary metagenomes.</title>
        <authorList>
            <person name="Kawai M."/>
            <person name="Futagami T."/>
            <person name="Toyoda A."/>
            <person name="Takaki Y."/>
            <person name="Nishi S."/>
            <person name="Hori S."/>
            <person name="Arai W."/>
            <person name="Tsubouchi T."/>
            <person name="Morono Y."/>
            <person name="Uchiyama I."/>
            <person name="Ito T."/>
            <person name="Fujiyama A."/>
            <person name="Inagaki F."/>
            <person name="Takami H."/>
        </authorList>
    </citation>
    <scope>NUCLEOTIDE SEQUENCE</scope>
    <source>
        <strain evidence="2">Expedition CK06-06</strain>
    </source>
</reference>
<dbReference type="PANTHER" id="PTHR38136">
    <property type="entry name" value="DNA REPAIR PROTEIN"/>
    <property type="match status" value="1"/>
</dbReference>